<evidence type="ECO:0000256" key="6">
    <source>
        <dbReference type="ARBA" id="ARBA00022553"/>
    </source>
</evidence>
<dbReference type="SUPFAM" id="SSF55874">
    <property type="entry name" value="ATPase domain of HSP90 chaperone/DNA topoisomerase II/histidine kinase"/>
    <property type="match status" value="1"/>
</dbReference>
<dbReference type="RefSeq" id="WP_111398717.1">
    <property type="nucleotide sequence ID" value="NZ_QKYU01000014.1"/>
</dbReference>
<evidence type="ECO:0000256" key="8">
    <source>
        <dbReference type="ARBA" id="ARBA00022692"/>
    </source>
</evidence>
<dbReference type="EC" id="2.7.13.3" evidence="3"/>
<evidence type="ECO:0000259" key="16">
    <source>
        <dbReference type="PROSITE" id="PS50109"/>
    </source>
</evidence>
<dbReference type="Pfam" id="PF02518">
    <property type="entry name" value="HATPase_c"/>
    <property type="match status" value="1"/>
</dbReference>
<evidence type="ECO:0000256" key="2">
    <source>
        <dbReference type="ARBA" id="ARBA00004429"/>
    </source>
</evidence>
<evidence type="ECO:0000313" key="19">
    <source>
        <dbReference type="Proteomes" id="UP000249688"/>
    </source>
</evidence>
<feature type="transmembrane region" description="Helical" evidence="15">
    <location>
        <begin position="287"/>
        <end position="308"/>
    </location>
</feature>
<evidence type="ECO:0000256" key="14">
    <source>
        <dbReference type="PROSITE-ProRule" id="PRU00169"/>
    </source>
</evidence>
<dbReference type="InterPro" id="IPR036890">
    <property type="entry name" value="HATPase_C_sf"/>
</dbReference>
<evidence type="ECO:0000256" key="10">
    <source>
        <dbReference type="ARBA" id="ARBA00022840"/>
    </source>
</evidence>
<dbReference type="SUPFAM" id="SSF55785">
    <property type="entry name" value="PYP-like sensor domain (PAS domain)"/>
    <property type="match status" value="1"/>
</dbReference>
<comment type="subcellular location">
    <subcellularLocation>
        <location evidence="2">Cell inner membrane</location>
        <topology evidence="2">Multi-pass membrane protein</topology>
    </subcellularLocation>
</comment>
<dbReference type="Gene3D" id="3.30.450.20">
    <property type="entry name" value="PAS domain"/>
    <property type="match status" value="2"/>
</dbReference>
<comment type="catalytic activity">
    <reaction evidence="1">
        <text>ATP + protein L-histidine = ADP + protein N-phospho-L-histidine.</text>
        <dbReference type="EC" id="2.7.13.3"/>
    </reaction>
</comment>
<feature type="domain" description="Response regulatory" evidence="17">
    <location>
        <begin position="701"/>
        <end position="818"/>
    </location>
</feature>
<dbReference type="InterPro" id="IPR004358">
    <property type="entry name" value="Sig_transdc_His_kin-like_C"/>
</dbReference>
<dbReference type="PROSITE" id="PS50110">
    <property type="entry name" value="RESPONSE_REGULATORY"/>
    <property type="match status" value="1"/>
</dbReference>
<dbReference type="SUPFAM" id="SSF47384">
    <property type="entry name" value="Homodimeric domain of signal transducing histidine kinase"/>
    <property type="match status" value="1"/>
</dbReference>
<dbReference type="PANTHER" id="PTHR43047">
    <property type="entry name" value="TWO-COMPONENT HISTIDINE PROTEIN KINASE"/>
    <property type="match status" value="1"/>
</dbReference>
<dbReference type="PANTHER" id="PTHR43047:SF72">
    <property type="entry name" value="OSMOSENSING HISTIDINE PROTEIN KINASE SLN1"/>
    <property type="match status" value="1"/>
</dbReference>
<evidence type="ECO:0000259" key="17">
    <source>
        <dbReference type="PROSITE" id="PS50110"/>
    </source>
</evidence>
<dbReference type="Pfam" id="PF00512">
    <property type="entry name" value="HisKA"/>
    <property type="match status" value="1"/>
</dbReference>
<dbReference type="InterPro" id="IPR036097">
    <property type="entry name" value="HisK_dim/P_sf"/>
</dbReference>
<keyword evidence="19" id="KW-1185">Reference proteome</keyword>
<dbReference type="InterPro" id="IPR003594">
    <property type="entry name" value="HATPase_dom"/>
</dbReference>
<dbReference type="Proteomes" id="UP000249688">
    <property type="component" value="Unassembled WGS sequence"/>
</dbReference>
<dbReference type="InterPro" id="IPR011006">
    <property type="entry name" value="CheY-like_superfamily"/>
</dbReference>
<dbReference type="CDD" id="cd18773">
    <property type="entry name" value="PDC1_HK_sensor"/>
    <property type="match status" value="1"/>
</dbReference>
<keyword evidence="10" id="KW-0547">Nucleotide-binding</keyword>
<evidence type="ECO:0000256" key="1">
    <source>
        <dbReference type="ARBA" id="ARBA00000085"/>
    </source>
</evidence>
<feature type="domain" description="Histidine kinase" evidence="16">
    <location>
        <begin position="459"/>
        <end position="676"/>
    </location>
</feature>
<evidence type="ECO:0000256" key="11">
    <source>
        <dbReference type="ARBA" id="ARBA00022989"/>
    </source>
</evidence>
<keyword evidence="5" id="KW-0997">Cell inner membrane</keyword>
<dbReference type="EMBL" id="QKYU01000014">
    <property type="protein sequence ID" value="PZW44732.1"/>
    <property type="molecule type" value="Genomic_DNA"/>
</dbReference>
<dbReference type="GO" id="GO:0005886">
    <property type="term" value="C:plasma membrane"/>
    <property type="evidence" value="ECO:0007669"/>
    <property type="project" value="UniProtKB-SubCell"/>
</dbReference>
<evidence type="ECO:0000256" key="3">
    <source>
        <dbReference type="ARBA" id="ARBA00012438"/>
    </source>
</evidence>
<accession>A0A2W7IGF1</accession>
<dbReference type="SMART" id="SM00387">
    <property type="entry name" value="HATPase_c"/>
    <property type="match status" value="1"/>
</dbReference>
<evidence type="ECO:0000256" key="4">
    <source>
        <dbReference type="ARBA" id="ARBA00022475"/>
    </source>
</evidence>
<dbReference type="InterPro" id="IPR005467">
    <property type="entry name" value="His_kinase_dom"/>
</dbReference>
<organism evidence="18 19">
    <name type="scientific">Humitalea rosea</name>
    <dbReference type="NCBI Taxonomy" id="990373"/>
    <lineage>
        <taxon>Bacteria</taxon>
        <taxon>Pseudomonadati</taxon>
        <taxon>Pseudomonadota</taxon>
        <taxon>Alphaproteobacteria</taxon>
        <taxon>Acetobacterales</taxon>
        <taxon>Roseomonadaceae</taxon>
        <taxon>Humitalea</taxon>
    </lineage>
</organism>
<evidence type="ECO:0000256" key="13">
    <source>
        <dbReference type="ARBA" id="ARBA00023136"/>
    </source>
</evidence>
<gene>
    <name evidence="18" type="ORF">C8P66_11421</name>
</gene>
<dbReference type="SMART" id="SM00448">
    <property type="entry name" value="REC"/>
    <property type="match status" value="1"/>
</dbReference>
<dbReference type="InterPro" id="IPR003661">
    <property type="entry name" value="HisK_dim/P_dom"/>
</dbReference>
<dbReference type="SUPFAM" id="SSF47226">
    <property type="entry name" value="Histidine-containing phosphotransfer domain, HPT domain"/>
    <property type="match status" value="1"/>
</dbReference>
<comment type="caution">
    <text evidence="18">The sequence shown here is derived from an EMBL/GenBank/DDBJ whole genome shotgun (WGS) entry which is preliminary data.</text>
</comment>
<dbReference type="SMART" id="SM00388">
    <property type="entry name" value="HisKA"/>
    <property type="match status" value="1"/>
</dbReference>
<proteinExistence type="predicted"/>
<keyword evidence="13 15" id="KW-0472">Membrane</keyword>
<evidence type="ECO:0000256" key="15">
    <source>
        <dbReference type="SAM" id="Phobius"/>
    </source>
</evidence>
<dbReference type="InterPro" id="IPR035965">
    <property type="entry name" value="PAS-like_dom_sf"/>
</dbReference>
<dbReference type="Pfam" id="PF01627">
    <property type="entry name" value="Hpt"/>
    <property type="match status" value="1"/>
</dbReference>
<protein>
    <recommendedName>
        <fullName evidence="3">histidine kinase</fullName>
        <ecNumber evidence="3">2.7.13.3</ecNumber>
    </recommendedName>
</protein>
<evidence type="ECO:0000256" key="5">
    <source>
        <dbReference type="ARBA" id="ARBA00022519"/>
    </source>
</evidence>
<dbReference type="GO" id="GO:0000155">
    <property type="term" value="F:phosphorelay sensor kinase activity"/>
    <property type="evidence" value="ECO:0007669"/>
    <property type="project" value="InterPro"/>
</dbReference>
<dbReference type="InterPro" id="IPR008207">
    <property type="entry name" value="Sig_transdc_His_kin_Hpt_dom"/>
</dbReference>
<dbReference type="InterPro" id="IPR036641">
    <property type="entry name" value="HPT_dom_sf"/>
</dbReference>
<evidence type="ECO:0000313" key="18">
    <source>
        <dbReference type="EMBL" id="PZW44732.1"/>
    </source>
</evidence>
<sequence>MIQPRRTQFYVIGAAVLLLLAQSIGTYYLMRQARDAALATAEESVLRVARGVEASVNRNFVQVDAMLTGLPAMLAPLIRDGRLDPSSVSRVLRELINQNFAYRDVVLVGENGLPVATALPVSRRRPLPLAADGPLFSVAQRSGSVMIGGPVRNPATGEWAIFLARRINLTGFGPLLAAAEVPVSLLSSLLASTAGDATGFRMVIEREDGTVLASSPHDETHIGRRLSETAASLAAPGGRVESVIGRFDNEPVLMATRQTLYPSLMISTSVREAAVLADWREDAKRGALVSAGFGALVLALTVAVLLGLRQRDRADAERTRWRTMLDNALESMEGGFVIWDHEDRLVACNSRYREMYAMSAAFITPGATFEEIMRGGARVGQYPQAGEDLDAFLADMDAWHRGNFPPMERLLPDGRWVMITERTTPDGGVVGIRTDITALKRAMAEVAEAAEAKGRFLSRMSHELRTPLNGILGFGQILLADQTLSTEQRRQVEILLSAGRHLLELVNGLLDLSKIDAGKLELEPRPAMLRPLLDGCSALLSPEIARKRQTLRLDVAGGLPQSIITDPTRLRQLLLNLLSNAVKFTPEGGAVILRALHRGNTIRFEVQDSGPGVPAEKRHLLFSDFVQLADRSAEAAGTGLGLSISARLVSLMGGRIGCDSAPGGGAIFWVELPLAAAEPMAQSRALPVPASEPTEPVVGAHVLVVDDLAANRLVAQAMLSAAGHRVASAADGAEALAMVEAGDYDIVLMDLQMPVMDGMESTRRIRALPAPKGNIPILAVTASALPDQVAACREAGMDGHLSKPVDRDGLVREVSRLLSQPRVPRAIISNAEPMLLDETVLAALSADLGGSGGSIIAEFIAEMREVTAMMRSASDATTLRALSHRLVGAARTLGARRLAMTAERLQSVQRVGGDSTSPLQRLLETAAATLPLLEAWLAAHQRMARTRMGAAE</sequence>
<dbReference type="SUPFAM" id="SSF52172">
    <property type="entry name" value="CheY-like"/>
    <property type="match status" value="1"/>
</dbReference>
<evidence type="ECO:0000256" key="12">
    <source>
        <dbReference type="ARBA" id="ARBA00023012"/>
    </source>
</evidence>
<dbReference type="Gene3D" id="3.40.50.2300">
    <property type="match status" value="1"/>
</dbReference>
<dbReference type="Gene3D" id="3.30.565.10">
    <property type="entry name" value="Histidine kinase-like ATPase, C-terminal domain"/>
    <property type="match status" value="1"/>
</dbReference>
<keyword evidence="6 14" id="KW-0597">Phosphoprotein</keyword>
<keyword evidence="9 18" id="KW-0418">Kinase</keyword>
<dbReference type="PRINTS" id="PR00344">
    <property type="entry name" value="BCTRLSENSOR"/>
</dbReference>
<reference evidence="18 19" key="1">
    <citation type="submission" date="2018-06" db="EMBL/GenBank/DDBJ databases">
        <title>Genomic Encyclopedia of Archaeal and Bacterial Type Strains, Phase II (KMG-II): from individual species to whole genera.</title>
        <authorList>
            <person name="Goeker M."/>
        </authorList>
    </citation>
    <scope>NUCLEOTIDE SEQUENCE [LARGE SCALE GENOMIC DNA]</scope>
    <source>
        <strain evidence="18 19">DSM 24525</strain>
    </source>
</reference>
<dbReference type="InterPro" id="IPR001789">
    <property type="entry name" value="Sig_transdc_resp-reg_receiver"/>
</dbReference>
<keyword evidence="7" id="KW-0808">Transferase</keyword>
<dbReference type="Pfam" id="PF12860">
    <property type="entry name" value="PAS_7"/>
    <property type="match status" value="1"/>
</dbReference>
<keyword evidence="4" id="KW-1003">Cell membrane</keyword>
<dbReference type="GO" id="GO:0009927">
    <property type="term" value="F:histidine phosphotransfer kinase activity"/>
    <property type="evidence" value="ECO:0007669"/>
    <property type="project" value="TreeGrafter"/>
</dbReference>
<dbReference type="Pfam" id="PF00072">
    <property type="entry name" value="Response_reg"/>
    <property type="match status" value="1"/>
</dbReference>
<dbReference type="AlphaFoldDB" id="A0A2W7IGF1"/>
<keyword evidence="11 15" id="KW-1133">Transmembrane helix</keyword>
<dbReference type="PROSITE" id="PS50109">
    <property type="entry name" value="HIS_KIN"/>
    <property type="match status" value="1"/>
</dbReference>
<keyword evidence="10" id="KW-0067">ATP-binding</keyword>
<evidence type="ECO:0000256" key="9">
    <source>
        <dbReference type="ARBA" id="ARBA00022777"/>
    </source>
</evidence>
<dbReference type="Gene3D" id="1.20.120.160">
    <property type="entry name" value="HPT domain"/>
    <property type="match status" value="1"/>
</dbReference>
<dbReference type="CDD" id="cd00082">
    <property type="entry name" value="HisKA"/>
    <property type="match status" value="1"/>
</dbReference>
<dbReference type="OrthoDB" id="9813151at2"/>
<feature type="transmembrane region" description="Helical" evidence="15">
    <location>
        <begin position="9"/>
        <end position="30"/>
    </location>
</feature>
<dbReference type="CDD" id="cd17546">
    <property type="entry name" value="REC_hyHK_CKI1_RcsC-like"/>
    <property type="match status" value="1"/>
</dbReference>
<evidence type="ECO:0000256" key="7">
    <source>
        <dbReference type="ARBA" id="ARBA00022679"/>
    </source>
</evidence>
<keyword evidence="12" id="KW-0902">Two-component regulatory system</keyword>
<keyword evidence="8 15" id="KW-0812">Transmembrane</keyword>
<dbReference type="Gene3D" id="1.10.287.130">
    <property type="match status" value="1"/>
</dbReference>
<feature type="modified residue" description="4-aspartylphosphate" evidence="14">
    <location>
        <position position="750"/>
    </location>
</feature>
<name>A0A2W7IGF1_9PROT</name>